<dbReference type="PANTHER" id="PTHR10055:SF1">
    <property type="entry name" value="TRYPTOPHAN--TRNA LIGASE, CYTOPLASMIC"/>
    <property type="match status" value="1"/>
</dbReference>
<sequence>MLREATNNAYIYSILQGCGGYYLANEYSVTPWEVKGKVDYMRLAREFGVQLITENEINTIRELTGEVHYLIRRGFFYAHRDLVPILSRQRSGLKWALYDGRGPSADLHIGHLVPWMLSKWFVDKFNVDYFFELTDDEKFLVKEGYTLEQTNKYAYENALDLIALGFTPDKLHIIIDSEDIKYLYKIAVRVGKKLTLSTVKHTFGFTDSTNVGAAFFPTLEISVAFLPTELYGEQVPVLIPTAIDQDPYFRLARDIADELGYPKPSTIYSKFIPGLTGEDKMSASNPDSAIYVTDSERDVRRKIMNALTGGQPTVELQRKYGGDPDNCVVYKYHLLFQDSDEKVRDIYENCRAGKLLCGECKIMLFERIREFMKEHNERRERAKDAIQQYRISVKFR</sequence>
<reference evidence="12" key="2">
    <citation type="submission" date="2020-09" db="EMBL/GenBank/DDBJ databases">
        <authorList>
            <person name="Sun Q."/>
            <person name="Ohkuma M."/>
        </authorList>
    </citation>
    <scope>NUCLEOTIDE SEQUENCE</scope>
    <source>
        <strain evidence="12">JCM 11219</strain>
    </source>
</reference>
<keyword evidence="4 9" id="KW-0547">Nucleotide-binding</keyword>
<dbReference type="Proteomes" id="UP000657075">
    <property type="component" value="Unassembled WGS sequence"/>
</dbReference>
<keyword evidence="14" id="KW-1185">Reference proteome</keyword>
<evidence type="ECO:0000256" key="10">
    <source>
        <dbReference type="RuleBase" id="RU363036"/>
    </source>
</evidence>
<reference evidence="14" key="3">
    <citation type="submission" date="2022-09" db="EMBL/GenBank/DDBJ databases">
        <title>Complete genome sequence of Vulcanisaeta souniana.</title>
        <authorList>
            <person name="Kato S."/>
            <person name="Itoh T."/>
            <person name="Ohkuma M."/>
        </authorList>
    </citation>
    <scope>NUCLEOTIDE SEQUENCE [LARGE SCALE GENOMIC DNA]</scope>
    <source>
        <strain evidence="14">JCM 11219</strain>
    </source>
</reference>
<dbReference type="EMBL" id="BMNM01000008">
    <property type="protein sequence ID" value="GGI82180.1"/>
    <property type="molecule type" value="Genomic_DNA"/>
</dbReference>
<dbReference type="PROSITE" id="PS00178">
    <property type="entry name" value="AA_TRNA_LIGASE_I"/>
    <property type="match status" value="1"/>
</dbReference>
<dbReference type="InterPro" id="IPR014729">
    <property type="entry name" value="Rossmann-like_a/b/a_fold"/>
</dbReference>
<feature type="short sequence motif" description="'KMSKS' region" evidence="9">
    <location>
        <begin position="280"/>
        <end position="284"/>
    </location>
</feature>
<dbReference type="GO" id="GO:0006436">
    <property type="term" value="P:tryptophanyl-tRNA aminoacylation"/>
    <property type="evidence" value="ECO:0007669"/>
    <property type="project" value="UniProtKB-UniRule"/>
</dbReference>
<dbReference type="PANTHER" id="PTHR10055">
    <property type="entry name" value="TRYPTOPHANYL-TRNA SYNTHETASE"/>
    <property type="match status" value="1"/>
</dbReference>
<dbReference type="Gene3D" id="1.10.240.10">
    <property type="entry name" value="Tyrosyl-Transfer RNA Synthetase"/>
    <property type="match status" value="1"/>
</dbReference>
<dbReference type="AlphaFoldDB" id="A0A830EJ84"/>
<dbReference type="NCBIfam" id="NF008927">
    <property type="entry name" value="PRK12285.1-4"/>
    <property type="match status" value="1"/>
</dbReference>
<evidence type="ECO:0000256" key="8">
    <source>
        <dbReference type="ARBA" id="ARBA00049929"/>
    </source>
</evidence>
<evidence type="ECO:0000313" key="12">
    <source>
        <dbReference type="EMBL" id="GGI82180.1"/>
    </source>
</evidence>
<keyword evidence="2 9" id="KW-0963">Cytoplasm</keyword>
<evidence type="ECO:0000256" key="7">
    <source>
        <dbReference type="ARBA" id="ARBA00023146"/>
    </source>
</evidence>
<comment type="similarity">
    <text evidence="1 9 10">Belongs to the class-I aminoacyl-tRNA synthetase family.</text>
</comment>
<dbReference type="PROSITE" id="PS51257">
    <property type="entry name" value="PROKAR_LIPOPROTEIN"/>
    <property type="match status" value="1"/>
</dbReference>
<evidence type="ECO:0000256" key="4">
    <source>
        <dbReference type="ARBA" id="ARBA00022741"/>
    </source>
</evidence>
<proteinExistence type="inferred from homology"/>
<dbReference type="NCBIfam" id="TIGR00233">
    <property type="entry name" value="trpS"/>
    <property type="match status" value="1"/>
</dbReference>
<dbReference type="EMBL" id="AP026830">
    <property type="protein sequence ID" value="BDR92777.1"/>
    <property type="molecule type" value="Genomic_DNA"/>
</dbReference>
<evidence type="ECO:0000256" key="5">
    <source>
        <dbReference type="ARBA" id="ARBA00022840"/>
    </source>
</evidence>
<dbReference type="GO" id="GO:0005524">
    <property type="term" value="F:ATP binding"/>
    <property type="evidence" value="ECO:0007669"/>
    <property type="project" value="UniProtKB-UniRule"/>
</dbReference>
<evidence type="ECO:0000256" key="9">
    <source>
        <dbReference type="HAMAP-Rule" id="MF_00140"/>
    </source>
</evidence>
<comment type="catalytic activity">
    <reaction evidence="8 9">
        <text>tRNA(Trp) + L-tryptophan + ATP = L-tryptophyl-tRNA(Trp) + AMP + diphosphate + H(+)</text>
        <dbReference type="Rhea" id="RHEA:24080"/>
        <dbReference type="Rhea" id="RHEA-COMP:9671"/>
        <dbReference type="Rhea" id="RHEA-COMP:9705"/>
        <dbReference type="ChEBI" id="CHEBI:15378"/>
        <dbReference type="ChEBI" id="CHEBI:30616"/>
        <dbReference type="ChEBI" id="CHEBI:33019"/>
        <dbReference type="ChEBI" id="CHEBI:57912"/>
        <dbReference type="ChEBI" id="CHEBI:78442"/>
        <dbReference type="ChEBI" id="CHEBI:78535"/>
        <dbReference type="ChEBI" id="CHEBI:456215"/>
        <dbReference type="EC" id="6.1.1.2"/>
    </reaction>
</comment>
<evidence type="ECO:0000256" key="1">
    <source>
        <dbReference type="ARBA" id="ARBA00005594"/>
    </source>
</evidence>
<name>A0A830EJ84_9CREN</name>
<dbReference type="EC" id="6.1.1.2" evidence="9"/>
<dbReference type="FunFam" id="1.10.240.10:FF:000007">
    <property type="entry name" value="Tryptophan--tRNA ligase"/>
    <property type="match status" value="1"/>
</dbReference>
<keyword evidence="3 9" id="KW-0436">Ligase</keyword>
<keyword evidence="6 9" id="KW-0648">Protein biosynthesis</keyword>
<evidence type="ECO:0000256" key="2">
    <source>
        <dbReference type="ARBA" id="ARBA00022490"/>
    </source>
</evidence>
<comment type="subcellular location">
    <subcellularLocation>
        <location evidence="9">Cytoplasm</location>
    </subcellularLocation>
</comment>
<dbReference type="Gene3D" id="3.40.50.620">
    <property type="entry name" value="HUPs"/>
    <property type="match status" value="1"/>
</dbReference>
<dbReference type="InterPro" id="IPR020653">
    <property type="entry name" value="Tryptophan-tRNA-ligase_arc"/>
</dbReference>
<keyword evidence="5 9" id="KW-0067">ATP-binding</keyword>
<reference evidence="11" key="4">
    <citation type="journal article" date="2023" name="Microbiol. Resour. Announc.">
        <title>Complete Genome Sequence of Vulcanisaeta souniana Strain IC-059, a Hyperthermophilic Archaeon Isolated from Hot Spring Water in Japan.</title>
        <authorList>
            <person name="Kato S."/>
            <person name="Itoh T."/>
            <person name="Wu L."/>
            <person name="Ma J."/>
            <person name="Ohkuma M."/>
        </authorList>
    </citation>
    <scope>NUCLEOTIDE SEQUENCE</scope>
    <source>
        <strain evidence="11">JCM 11219</strain>
    </source>
</reference>
<dbReference type="InterPro" id="IPR001412">
    <property type="entry name" value="aa-tRNA-synth_I_CS"/>
</dbReference>
<dbReference type="InterPro" id="IPR002305">
    <property type="entry name" value="aa-tRNA-synth_Ic"/>
</dbReference>
<dbReference type="CDD" id="cd00806">
    <property type="entry name" value="TrpRS_core"/>
    <property type="match status" value="1"/>
</dbReference>
<dbReference type="GO" id="GO:0005737">
    <property type="term" value="C:cytoplasm"/>
    <property type="evidence" value="ECO:0007669"/>
    <property type="project" value="UniProtKB-SubCell"/>
</dbReference>
<dbReference type="Proteomes" id="UP001060771">
    <property type="component" value="Chromosome"/>
</dbReference>
<accession>A0A830EJ84</accession>
<organism evidence="12 13">
    <name type="scientific">Vulcanisaeta souniana JCM 11219</name>
    <dbReference type="NCBI Taxonomy" id="1293586"/>
    <lineage>
        <taxon>Archaea</taxon>
        <taxon>Thermoproteota</taxon>
        <taxon>Thermoprotei</taxon>
        <taxon>Thermoproteales</taxon>
        <taxon>Thermoproteaceae</taxon>
        <taxon>Vulcanisaeta</taxon>
    </lineage>
</organism>
<reference evidence="12" key="1">
    <citation type="journal article" date="2014" name="Int. J. Syst. Evol. Microbiol.">
        <title>Complete genome sequence of Corynebacterium casei LMG S-19264T (=DSM 44701T), isolated from a smear-ripened cheese.</title>
        <authorList>
            <consortium name="US DOE Joint Genome Institute (JGI-PGF)"/>
            <person name="Walter F."/>
            <person name="Albersmeier A."/>
            <person name="Kalinowski J."/>
            <person name="Ruckert C."/>
        </authorList>
    </citation>
    <scope>NUCLEOTIDE SEQUENCE</scope>
    <source>
        <strain evidence="12">JCM 11219</strain>
    </source>
</reference>
<evidence type="ECO:0000313" key="14">
    <source>
        <dbReference type="Proteomes" id="UP001060771"/>
    </source>
</evidence>
<dbReference type="SUPFAM" id="SSF52374">
    <property type="entry name" value="Nucleotidylyl transferase"/>
    <property type="match status" value="1"/>
</dbReference>
<evidence type="ECO:0000313" key="11">
    <source>
        <dbReference type="EMBL" id="BDR92777.1"/>
    </source>
</evidence>
<dbReference type="InterPro" id="IPR002306">
    <property type="entry name" value="Trp-tRNA-ligase"/>
</dbReference>
<keyword evidence="7 9" id="KW-0030">Aminoacyl-tRNA synthetase</keyword>
<protein>
    <recommendedName>
        <fullName evidence="9">Tryptophan--tRNA ligase</fullName>
        <ecNumber evidence="9">6.1.1.2</ecNumber>
    </recommendedName>
    <alternativeName>
        <fullName evidence="9">Tryptophanyl-tRNA synthetase</fullName>
        <shortName evidence="9">TrpRS</shortName>
    </alternativeName>
</protein>
<gene>
    <name evidence="9" type="primary">trpS</name>
    <name evidence="12" type="ORF">GCM10007112_18690</name>
    <name evidence="11" type="ORF">Vsou_18700</name>
</gene>
<dbReference type="Pfam" id="PF00579">
    <property type="entry name" value="tRNA-synt_1b"/>
    <property type="match status" value="1"/>
</dbReference>
<evidence type="ECO:0000313" key="13">
    <source>
        <dbReference type="Proteomes" id="UP000657075"/>
    </source>
</evidence>
<comment type="function">
    <text evidence="9">Catalyzes the attachment of tryptophan to tRNA(Trp).</text>
</comment>
<dbReference type="PRINTS" id="PR01039">
    <property type="entry name" value="TRNASYNTHTRP"/>
</dbReference>
<evidence type="ECO:0000256" key="3">
    <source>
        <dbReference type="ARBA" id="ARBA00022598"/>
    </source>
</evidence>
<comment type="caution">
    <text evidence="9">Lacks conserved residue(s) required for the propagation of feature annotation.</text>
</comment>
<evidence type="ECO:0000256" key="6">
    <source>
        <dbReference type="ARBA" id="ARBA00022917"/>
    </source>
</evidence>
<dbReference type="HAMAP" id="MF_00140_A">
    <property type="entry name" value="Trp_tRNA_synth_A"/>
    <property type="match status" value="1"/>
</dbReference>
<dbReference type="GO" id="GO:0004830">
    <property type="term" value="F:tryptophan-tRNA ligase activity"/>
    <property type="evidence" value="ECO:0007669"/>
    <property type="project" value="UniProtKB-UniRule"/>
</dbReference>